<feature type="chain" id="PRO_5009522034" evidence="2">
    <location>
        <begin position="20"/>
        <end position="333"/>
    </location>
</feature>
<sequence>MKKALLCFMIIGIAVLLLAQTKEQNKILDRKVTCPLCGFSFKAHIVMNPDTRGGEDTDFLIRSVGSNPIANTVWTCPKCYYSALPQDFQKKLPETVKKELFKTKDFGKDLSTIAQDDIPAWLKYENAIIFYETLGQETQFIAGLHLKAAWACRLDAIEYTPEMDKLGQEYWDKVIKFQETTFQQYFHDMAELISQQMENHLDSSKKSAVLELVYADYRRKSGDYLAALQILQNMKKQPATYNTFKSQIDNDILLCEKEKTHQQEALTLFEKELQQDKITKDYKIRFTYLAGELSRRLGKKKQAQDWYQKALELIPEDQTFRLLVEQQLKFVRQ</sequence>
<accession>A0A1F5VPA2</accession>
<keyword evidence="1" id="KW-0802">TPR repeat</keyword>
<protein>
    <submittedName>
        <fullName evidence="3">Uncharacterized protein</fullName>
    </submittedName>
</protein>
<evidence type="ECO:0000313" key="4">
    <source>
        <dbReference type="Proteomes" id="UP000178943"/>
    </source>
</evidence>
<reference evidence="3 4" key="1">
    <citation type="journal article" date="2016" name="Nat. Commun.">
        <title>Thousands of microbial genomes shed light on interconnected biogeochemical processes in an aquifer system.</title>
        <authorList>
            <person name="Anantharaman K."/>
            <person name="Brown C.T."/>
            <person name="Hug L.A."/>
            <person name="Sharon I."/>
            <person name="Castelle C.J."/>
            <person name="Probst A.J."/>
            <person name="Thomas B.C."/>
            <person name="Singh A."/>
            <person name="Wilkins M.J."/>
            <person name="Karaoz U."/>
            <person name="Brodie E.L."/>
            <person name="Williams K.H."/>
            <person name="Hubbard S.S."/>
            <person name="Banfield J.F."/>
        </authorList>
    </citation>
    <scope>NUCLEOTIDE SEQUENCE [LARGE SCALE GENOMIC DNA]</scope>
</reference>
<name>A0A1F5VPA2_9BACT</name>
<dbReference type="InterPro" id="IPR018708">
    <property type="entry name" value="DUF2225"/>
</dbReference>
<organism evidence="3 4">
    <name type="scientific">Candidatus Fischerbacteria bacterium RBG_13_37_8</name>
    <dbReference type="NCBI Taxonomy" id="1817863"/>
    <lineage>
        <taxon>Bacteria</taxon>
        <taxon>Candidatus Fischeribacteriota</taxon>
    </lineage>
</organism>
<dbReference type="SUPFAM" id="SSF48452">
    <property type="entry name" value="TPR-like"/>
    <property type="match status" value="2"/>
</dbReference>
<evidence type="ECO:0000313" key="3">
    <source>
        <dbReference type="EMBL" id="OGF64851.1"/>
    </source>
</evidence>
<dbReference type="InterPro" id="IPR011990">
    <property type="entry name" value="TPR-like_helical_dom_sf"/>
</dbReference>
<feature type="signal peptide" evidence="2">
    <location>
        <begin position="1"/>
        <end position="19"/>
    </location>
</feature>
<evidence type="ECO:0000256" key="2">
    <source>
        <dbReference type="SAM" id="SignalP"/>
    </source>
</evidence>
<dbReference type="Gene3D" id="1.25.40.10">
    <property type="entry name" value="Tetratricopeptide repeat domain"/>
    <property type="match status" value="1"/>
</dbReference>
<dbReference type="STRING" id="1817863.A2Y62_17860"/>
<dbReference type="CDD" id="cd00085">
    <property type="entry name" value="HNHc"/>
    <property type="match status" value="1"/>
</dbReference>
<dbReference type="AlphaFoldDB" id="A0A1F5VPA2"/>
<proteinExistence type="predicted"/>
<keyword evidence="2" id="KW-0732">Signal</keyword>
<dbReference type="PROSITE" id="PS50005">
    <property type="entry name" value="TPR"/>
    <property type="match status" value="1"/>
</dbReference>
<gene>
    <name evidence="3" type="ORF">A2Y62_17860</name>
</gene>
<dbReference type="EMBL" id="MFGW01000128">
    <property type="protein sequence ID" value="OGF64851.1"/>
    <property type="molecule type" value="Genomic_DNA"/>
</dbReference>
<evidence type="ECO:0000256" key="1">
    <source>
        <dbReference type="PROSITE-ProRule" id="PRU00339"/>
    </source>
</evidence>
<dbReference type="Proteomes" id="UP000178943">
    <property type="component" value="Unassembled WGS sequence"/>
</dbReference>
<dbReference type="Pfam" id="PF09986">
    <property type="entry name" value="DUF2225"/>
    <property type="match status" value="2"/>
</dbReference>
<dbReference type="InterPro" id="IPR019734">
    <property type="entry name" value="TPR_rpt"/>
</dbReference>
<dbReference type="InterPro" id="IPR003615">
    <property type="entry name" value="HNH_nuc"/>
</dbReference>
<feature type="repeat" description="TPR" evidence="1">
    <location>
        <begin position="284"/>
        <end position="317"/>
    </location>
</feature>
<comment type="caution">
    <text evidence="3">The sequence shown here is derived from an EMBL/GenBank/DDBJ whole genome shotgun (WGS) entry which is preliminary data.</text>
</comment>